<dbReference type="EMBL" id="CP036316">
    <property type="protein sequence ID" value="QDT66215.1"/>
    <property type="molecule type" value="Genomic_DNA"/>
</dbReference>
<dbReference type="SUPFAM" id="SSF56322">
    <property type="entry name" value="ADC synthase"/>
    <property type="match status" value="1"/>
</dbReference>
<accession>A0A517TCW9</accession>
<keyword evidence="6" id="KW-1185">Reference proteome</keyword>
<evidence type="ECO:0000313" key="6">
    <source>
        <dbReference type="Proteomes" id="UP000319976"/>
    </source>
</evidence>
<feature type="domain" description="Anthranilate synthase component I N-terminal" evidence="4">
    <location>
        <begin position="18"/>
        <end position="142"/>
    </location>
</feature>
<dbReference type="InterPro" id="IPR005801">
    <property type="entry name" value="ADC_synthase"/>
</dbReference>
<sequence length="476" mass="52707">MSSLAHSPEVHSLPSSWTLPEVLKRFADCDGVIAFDSAVSSRLGRFSFLTADPLKSFTVQQPQYGSDPFARLREFTIDWTEANRLPGLPPFQGGVAGVMGYELGYCWERVTPPSIDEFEFPVFMAGIYDWVIAWDHISDEVAVITQPELTARFGSGDVPADRREWVLDRLNREFSDSKVALESEMQGESFSHKYPLADSPGLSSNFTAENYQAAVAKIVEYIRAGDLFQANLSQRLQIDQLADPLAYYLKLREVNPAPFAGFVSFDDWTLASASPERFLQVKGRDVETRPIKGTRRRLAVPEADLEVRVGLERSEKDRAENVMIVDLLRNDLSRVCDAHSVVVPKLCALEVYETVHHLVSEVRGRLREDQSVWDLFAATLPGGSISGAPKVRAMEVIAELEPSIRGPYCGNMFYVSVDGSCDANILIRTLLHRRGRAVVPVGGGITTLSDPLSEYRETFDKASGLLAALPGGSNGR</sequence>
<evidence type="ECO:0000259" key="4">
    <source>
        <dbReference type="Pfam" id="PF04715"/>
    </source>
</evidence>
<organism evidence="5 6">
    <name type="scientific">Calycomorphotria hydatis</name>
    <dbReference type="NCBI Taxonomy" id="2528027"/>
    <lineage>
        <taxon>Bacteria</taxon>
        <taxon>Pseudomonadati</taxon>
        <taxon>Planctomycetota</taxon>
        <taxon>Planctomycetia</taxon>
        <taxon>Planctomycetales</taxon>
        <taxon>Planctomycetaceae</taxon>
        <taxon>Calycomorphotria</taxon>
    </lineage>
</organism>
<evidence type="ECO:0000256" key="1">
    <source>
        <dbReference type="ARBA" id="ARBA00013139"/>
    </source>
</evidence>
<dbReference type="GO" id="GO:0046820">
    <property type="term" value="F:4-amino-4-deoxychorismate synthase activity"/>
    <property type="evidence" value="ECO:0007669"/>
    <property type="project" value="UniProtKB-EC"/>
</dbReference>
<dbReference type="GO" id="GO:0009396">
    <property type="term" value="P:folic acid-containing compound biosynthetic process"/>
    <property type="evidence" value="ECO:0007669"/>
    <property type="project" value="InterPro"/>
</dbReference>
<evidence type="ECO:0000313" key="5">
    <source>
        <dbReference type="EMBL" id="QDT66215.1"/>
    </source>
</evidence>
<proteinExistence type="predicted"/>
<feature type="domain" description="Chorismate-utilising enzyme C-terminal" evidence="3">
    <location>
        <begin position="208"/>
        <end position="461"/>
    </location>
</feature>
<dbReference type="OrthoDB" id="9803598at2"/>
<gene>
    <name evidence="5" type="primary">pabB</name>
    <name evidence="5" type="ORF">V22_34800</name>
</gene>
<dbReference type="GO" id="GO:0000162">
    <property type="term" value="P:L-tryptophan biosynthetic process"/>
    <property type="evidence" value="ECO:0007669"/>
    <property type="project" value="TreeGrafter"/>
</dbReference>
<reference evidence="5 6" key="1">
    <citation type="submission" date="2019-02" db="EMBL/GenBank/DDBJ databases">
        <title>Deep-cultivation of Planctomycetes and their phenomic and genomic characterization uncovers novel biology.</title>
        <authorList>
            <person name="Wiegand S."/>
            <person name="Jogler M."/>
            <person name="Boedeker C."/>
            <person name="Pinto D."/>
            <person name="Vollmers J."/>
            <person name="Rivas-Marin E."/>
            <person name="Kohn T."/>
            <person name="Peeters S.H."/>
            <person name="Heuer A."/>
            <person name="Rast P."/>
            <person name="Oberbeckmann S."/>
            <person name="Bunk B."/>
            <person name="Jeske O."/>
            <person name="Meyerdierks A."/>
            <person name="Storesund J.E."/>
            <person name="Kallscheuer N."/>
            <person name="Luecker S."/>
            <person name="Lage O.M."/>
            <person name="Pohl T."/>
            <person name="Merkel B.J."/>
            <person name="Hornburger P."/>
            <person name="Mueller R.-W."/>
            <person name="Bruemmer F."/>
            <person name="Labrenz M."/>
            <person name="Spormann A.M."/>
            <person name="Op den Camp H."/>
            <person name="Overmann J."/>
            <person name="Amann R."/>
            <person name="Jetten M.S.M."/>
            <person name="Mascher T."/>
            <person name="Medema M.H."/>
            <person name="Devos D.P."/>
            <person name="Kaster A.-K."/>
            <person name="Ovreas L."/>
            <person name="Rohde M."/>
            <person name="Galperin M.Y."/>
            <person name="Jogler C."/>
        </authorList>
    </citation>
    <scope>NUCLEOTIDE SEQUENCE [LARGE SCALE GENOMIC DNA]</scope>
    <source>
        <strain evidence="5 6">V22</strain>
    </source>
</reference>
<dbReference type="PANTHER" id="PTHR11236">
    <property type="entry name" value="AMINOBENZOATE/ANTHRANILATE SYNTHASE"/>
    <property type="match status" value="1"/>
</dbReference>
<dbReference type="PRINTS" id="PR00095">
    <property type="entry name" value="ANTSNTHASEI"/>
</dbReference>
<keyword evidence="5" id="KW-0032">Aminotransferase</keyword>
<dbReference type="InterPro" id="IPR005802">
    <property type="entry name" value="ADC_synth_comp_1"/>
</dbReference>
<dbReference type="EC" id="2.6.1.85" evidence="1"/>
<dbReference type="InterPro" id="IPR019999">
    <property type="entry name" value="Anth_synth_I-like"/>
</dbReference>
<dbReference type="Pfam" id="PF04715">
    <property type="entry name" value="Anth_synt_I_N"/>
    <property type="match status" value="1"/>
</dbReference>
<dbReference type="Pfam" id="PF00425">
    <property type="entry name" value="Chorismate_bind"/>
    <property type="match status" value="1"/>
</dbReference>
<dbReference type="InterPro" id="IPR015890">
    <property type="entry name" value="Chorismate_C"/>
</dbReference>
<dbReference type="NCBIfam" id="TIGR00553">
    <property type="entry name" value="pabB"/>
    <property type="match status" value="1"/>
</dbReference>
<protein>
    <recommendedName>
        <fullName evidence="1">aminodeoxychorismate synthase</fullName>
        <ecNumber evidence="1">2.6.1.85</ecNumber>
    </recommendedName>
</protein>
<dbReference type="AlphaFoldDB" id="A0A517TCW9"/>
<evidence type="ECO:0000259" key="3">
    <source>
        <dbReference type="Pfam" id="PF00425"/>
    </source>
</evidence>
<dbReference type="InterPro" id="IPR006805">
    <property type="entry name" value="Anth_synth_I_N"/>
</dbReference>
<name>A0A517TCW9_9PLAN</name>
<dbReference type="PANTHER" id="PTHR11236:SF50">
    <property type="entry name" value="AMINODEOXYCHORISMATE SYNTHASE COMPONENT 1"/>
    <property type="match status" value="1"/>
</dbReference>
<dbReference type="KEGG" id="chya:V22_34800"/>
<dbReference type="RefSeq" id="WP_145265136.1">
    <property type="nucleotide sequence ID" value="NZ_CP036316.1"/>
</dbReference>
<dbReference type="Proteomes" id="UP000319976">
    <property type="component" value="Chromosome"/>
</dbReference>
<keyword evidence="2 5" id="KW-0808">Transferase</keyword>
<dbReference type="Gene3D" id="3.60.120.10">
    <property type="entry name" value="Anthranilate synthase"/>
    <property type="match status" value="1"/>
</dbReference>
<evidence type="ECO:0000256" key="2">
    <source>
        <dbReference type="ARBA" id="ARBA00022679"/>
    </source>
</evidence>